<dbReference type="PROSITE" id="PS51391">
    <property type="entry name" value="CID"/>
    <property type="match status" value="1"/>
</dbReference>
<reference evidence="2 3" key="2">
    <citation type="journal article" date="2012" name="Nature">
        <title>Insights into hominid evolution from the gorilla genome sequence.</title>
        <authorList>
            <person name="Scally A."/>
            <person name="Dutheil J.Y."/>
            <person name="Hillier L.W."/>
            <person name="Jordan G.E."/>
            <person name="Goodhead I."/>
            <person name="Herrero J."/>
            <person name="Hobolth A."/>
            <person name="Lappalainen T."/>
            <person name="Mailund T."/>
            <person name="Marques-Bonet T."/>
            <person name="McCarthy S."/>
            <person name="Montgomery S.H."/>
            <person name="Schwalie P.C."/>
            <person name="Tang Y.A."/>
            <person name="Ward M.C."/>
            <person name="Xue Y."/>
            <person name="Yngvadottir B."/>
            <person name="Alkan C."/>
            <person name="Andersen L.N."/>
            <person name="Ayub Q."/>
            <person name="Ball E.V."/>
            <person name="Beal K."/>
            <person name="Bradley B.J."/>
            <person name="Chen Y."/>
            <person name="Clee C.M."/>
            <person name="Fitzgerald S."/>
            <person name="Graves T.A."/>
            <person name="Gu Y."/>
            <person name="Heath P."/>
            <person name="Heger A."/>
            <person name="Karakoc E."/>
            <person name="Kolb-Kokocinski A."/>
            <person name="Laird G.K."/>
            <person name="Lunter G."/>
            <person name="Meader S."/>
            <person name="Mort M."/>
            <person name="Mullikin J.C."/>
            <person name="Munch K."/>
            <person name="O'Connor T.D."/>
            <person name="Phillips A.D."/>
            <person name="Prado-Martinez J."/>
            <person name="Rogers A.S."/>
            <person name="Sajjadian S."/>
            <person name="Schmidt D."/>
            <person name="Shaw K."/>
            <person name="Simpson J.T."/>
            <person name="Stenson P.D."/>
            <person name="Turner D.J."/>
            <person name="Vigilant L."/>
            <person name="Vilella A.J."/>
            <person name="Whitener W."/>
            <person name="Zhu B."/>
            <person name="Cooper D.N."/>
            <person name="de Jong P."/>
            <person name="Dermitzakis E.T."/>
            <person name="Eichler E.E."/>
            <person name="Flicek P."/>
            <person name="Goldman N."/>
            <person name="Mundy N.I."/>
            <person name="Ning Z."/>
            <person name="Odom D.T."/>
            <person name="Ponting C.P."/>
            <person name="Quail M.A."/>
            <person name="Ryder O.A."/>
            <person name="Searle S.M."/>
            <person name="Warren W.C."/>
            <person name="Wilson R.K."/>
            <person name="Schierup M.H."/>
            <person name="Rogers J."/>
            <person name="Tyler-Smith C."/>
            <person name="Durbin R."/>
        </authorList>
    </citation>
    <scope>NUCLEOTIDE SEQUENCE [LARGE SCALE GENOMIC DNA]</scope>
</reference>
<dbReference type="Bgee" id="ENSGGOG00000007369">
    <property type="expression patterns" value="Expressed in testis and 5 other cell types or tissues"/>
</dbReference>
<name>A0A2I2ZBA6_GORGO</name>
<organism evidence="2 3">
    <name type="scientific">Gorilla gorilla gorilla</name>
    <name type="common">Western lowland gorilla</name>
    <dbReference type="NCBI Taxonomy" id="9595"/>
    <lineage>
        <taxon>Eukaryota</taxon>
        <taxon>Metazoa</taxon>
        <taxon>Chordata</taxon>
        <taxon>Craniata</taxon>
        <taxon>Vertebrata</taxon>
        <taxon>Euteleostomi</taxon>
        <taxon>Mammalia</taxon>
        <taxon>Eutheria</taxon>
        <taxon>Euarchontoglires</taxon>
        <taxon>Primates</taxon>
        <taxon>Haplorrhini</taxon>
        <taxon>Catarrhini</taxon>
        <taxon>Hominidae</taxon>
        <taxon>Gorilla</taxon>
    </lineage>
</organism>
<evidence type="ECO:0000313" key="2">
    <source>
        <dbReference type="Ensembl" id="ENSGGOP00000044533.1"/>
    </source>
</evidence>
<dbReference type="InterPro" id="IPR008942">
    <property type="entry name" value="ENTH_VHS"/>
</dbReference>
<dbReference type="AlphaFoldDB" id="A0A2I2ZBA6"/>
<dbReference type="SUPFAM" id="SSF48464">
    <property type="entry name" value="ENTH/VHS domain"/>
    <property type="match status" value="1"/>
</dbReference>
<accession>A0A2I2ZBA6</accession>
<proteinExistence type="predicted"/>
<dbReference type="Gene3D" id="1.25.40.90">
    <property type="match status" value="1"/>
</dbReference>
<reference evidence="2" key="3">
    <citation type="submission" date="2025-08" db="UniProtKB">
        <authorList>
            <consortium name="Ensembl"/>
        </authorList>
    </citation>
    <scope>IDENTIFICATION</scope>
</reference>
<protein>
    <submittedName>
        <fullName evidence="2">Regulation of nuclear pre-mRNA domain containing 1A</fullName>
    </submittedName>
</protein>
<sequence length="73" mass="8561">MSAFSEAALEKKLSELSNSQQSVQTLSLWLIHHRKHSRPIVTVWERELRKERVSVWRDKPQGLCEDQNGIQFS</sequence>
<evidence type="ECO:0000313" key="3">
    <source>
        <dbReference type="Proteomes" id="UP000001519"/>
    </source>
</evidence>
<dbReference type="InterPro" id="IPR006569">
    <property type="entry name" value="CID_dom"/>
</dbReference>
<dbReference type="EMBL" id="CABD030109009">
    <property type="status" value="NOT_ANNOTATED_CDS"/>
    <property type="molecule type" value="Genomic_DNA"/>
</dbReference>
<dbReference type="Ensembl" id="ENSGGOT00000057093.1">
    <property type="protein sequence ID" value="ENSGGOP00000044533.1"/>
    <property type="gene ID" value="ENSGGOG00000007369.3"/>
</dbReference>
<dbReference type="PANTHER" id="PTHR12460:SF2">
    <property type="entry name" value="REGULATION OF NUCLEAR PRE-MRNA DOMAIN-CONTAINING PROTEIN 1A"/>
    <property type="match status" value="1"/>
</dbReference>
<feature type="domain" description="CID" evidence="1">
    <location>
        <begin position="1"/>
        <end position="73"/>
    </location>
</feature>
<evidence type="ECO:0000259" key="1">
    <source>
        <dbReference type="PROSITE" id="PS51391"/>
    </source>
</evidence>
<gene>
    <name evidence="2" type="primary">RPRD1A</name>
</gene>
<dbReference type="GeneTree" id="ENSGT00950000183094"/>
<dbReference type="PANTHER" id="PTHR12460">
    <property type="entry name" value="CYCLIN-DEPENDENT KINASE INHIBITOR-RELATED PROTEIN"/>
    <property type="match status" value="1"/>
</dbReference>
<dbReference type="Pfam" id="PF04818">
    <property type="entry name" value="CID"/>
    <property type="match status" value="1"/>
</dbReference>
<reference evidence="3" key="1">
    <citation type="submission" date="2011-05" db="EMBL/GenBank/DDBJ databases">
        <title>Insights into the evolution of the great apes provided by the gorilla genome.</title>
        <authorList>
            <person name="Scally A."/>
        </authorList>
    </citation>
    <scope>NUCLEOTIDE SEQUENCE [LARGE SCALE GENOMIC DNA]</scope>
</reference>
<keyword evidence="3" id="KW-1185">Reference proteome</keyword>
<dbReference type="Proteomes" id="UP000001519">
    <property type="component" value="Chromosome 18"/>
</dbReference>
<reference evidence="2" key="4">
    <citation type="submission" date="2025-09" db="UniProtKB">
        <authorList>
            <consortium name="Ensembl"/>
        </authorList>
    </citation>
    <scope>IDENTIFICATION</scope>
</reference>